<comment type="caution">
    <text evidence="1">The sequence shown here is derived from an EMBL/GenBank/DDBJ whole genome shotgun (WGS) entry which is preliminary data.</text>
</comment>
<dbReference type="Proteomes" id="UP001432027">
    <property type="component" value="Unassembled WGS sequence"/>
</dbReference>
<sequence length="109" mass="11422">MRTPNIHTAVSRRDTVGYGRSRLDTVDQAAAAGPFPGGCGMAAIICTCSSCSLRSTSLSLALISASRCLAFSSLSFASLSLFVNSLIMAARELYLVIPPIDLGTAAFWC</sequence>
<dbReference type="EMBL" id="BTSX01000005">
    <property type="protein sequence ID" value="GMT02440.1"/>
    <property type="molecule type" value="Genomic_DNA"/>
</dbReference>
<keyword evidence="2" id="KW-1185">Reference proteome</keyword>
<reference evidence="1" key="1">
    <citation type="submission" date="2023-10" db="EMBL/GenBank/DDBJ databases">
        <title>Genome assembly of Pristionchus species.</title>
        <authorList>
            <person name="Yoshida K."/>
            <person name="Sommer R.J."/>
        </authorList>
    </citation>
    <scope>NUCLEOTIDE SEQUENCE</scope>
    <source>
        <strain evidence="1">RS0144</strain>
    </source>
</reference>
<evidence type="ECO:0000313" key="2">
    <source>
        <dbReference type="Proteomes" id="UP001432027"/>
    </source>
</evidence>
<accession>A0AAV5U7S5</accession>
<dbReference type="AlphaFoldDB" id="A0AAV5U7S5"/>
<name>A0AAV5U7S5_9BILA</name>
<organism evidence="1 2">
    <name type="scientific">Pristionchus entomophagus</name>
    <dbReference type="NCBI Taxonomy" id="358040"/>
    <lineage>
        <taxon>Eukaryota</taxon>
        <taxon>Metazoa</taxon>
        <taxon>Ecdysozoa</taxon>
        <taxon>Nematoda</taxon>
        <taxon>Chromadorea</taxon>
        <taxon>Rhabditida</taxon>
        <taxon>Rhabditina</taxon>
        <taxon>Diplogasteromorpha</taxon>
        <taxon>Diplogasteroidea</taxon>
        <taxon>Neodiplogasteridae</taxon>
        <taxon>Pristionchus</taxon>
    </lineage>
</organism>
<evidence type="ECO:0008006" key="3">
    <source>
        <dbReference type="Google" id="ProtNLM"/>
    </source>
</evidence>
<gene>
    <name evidence="1" type="ORF">PENTCL1PPCAC_24614</name>
</gene>
<proteinExistence type="predicted"/>
<evidence type="ECO:0000313" key="1">
    <source>
        <dbReference type="EMBL" id="GMT02440.1"/>
    </source>
</evidence>
<protein>
    <recommendedName>
        <fullName evidence="3">G protein-coupled receptor</fullName>
    </recommendedName>
</protein>